<evidence type="ECO:0000259" key="7">
    <source>
        <dbReference type="Pfam" id="PF01061"/>
    </source>
</evidence>
<keyword evidence="9" id="KW-1185">Reference proteome</keyword>
<dbReference type="RefSeq" id="WP_071059571.1">
    <property type="nucleotide sequence ID" value="NZ_MAXA01000003.1"/>
</dbReference>
<evidence type="ECO:0000313" key="9">
    <source>
        <dbReference type="Proteomes" id="UP000179769"/>
    </source>
</evidence>
<feature type="transmembrane region" description="Helical" evidence="6">
    <location>
        <begin position="118"/>
        <end position="142"/>
    </location>
</feature>
<sequence length="247" mass="25536">MSGASEGAAPARPLPGTSGSGAARRVRSLGRAEMVLLRRNAVALLIALGTPVSLIPVVMSVPVEGGRSARAGAAALTAITAVVLLAAVYYNLVTALVARREDLVLKRLRAGEAGDLEILAGTAAPAVAVAWAQIFVALAALSTTVTRSVEMAQVTTMPVLVVPLVLSGLLVPLDALAAPWELAARMLPLTPVVDLMRLGLTGAAGDGRTVDFTGSFEAAVPPALVLVAWVVAAGWAARRWFRWEPRR</sequence>
<evidence type="ECO:0000256" key="6">
    <source>
        <dbReference type="SAM" id="Phobius"/>
    </source>
</evidence>
<accession>A0A1S1RL02</accession>
<dbReference type="AlphaFoldDB" id="A0A1S1RL02"/>
<reference evidence="9" key="1">
    <citation type="submission" date="2016-07" db="EMBL/GenBank/DDBJ databases">
        <title>Frankia sp. NRRL B-16219 Genome sequencing.</title>
        <authorList>
            <person name="Ghodhbane-Gtari F."/>
            <person name="Swanson E."/>
            <person name="Gueddou A."/>
            <person name="Louati M."/>
            <person name="Nouioui I."/>
            <person name="Hezbri K."/>
            <person name="Abebe-Akele F."/>
            <person name="Simpson S."/>
            <person name="Morris K."/>
            <person name="Thomas K."/>
            <person name="Gtari M."/>
            <person name="Tisa L.S."/>
        </authorList>
    </citation>
    <scope>NUCLEOTIDE SEQUENCE [LARGE SCALE GENOMIC DNA]</scope>
    <source>
        <strain evidence="9">NRRL B-16219</strain>
    </source>
</reference>
<evidence type="ECO:0000313" key="8">
    <source>
        <dbReference type="EMBL" id="OHV46095.1"/>
    </source>
</evidence>
<dbReference type="Proteomes" id="UP000179769">
    <property type="component" value="Unassembled WGS sequence"/>
</dbReference>
<evidence type="ECO:0000256" key="1">
    <source>
        <dbReference type="ARBA" id="ARBA00004141"/>
    </source>
</evidence>
<gene>
    <name evidence="8" type="ORF">BBK14_09375</name>
</gene>
<feature type="domain" description="ABC-2 type transporter transmembrane" evidence="7">
    <location>
        <begin position="124"/>
        <end position="198"/>
    </location>
</feature>
<comment type="caution">
    <text evidence="8">The sequence shown here is derived from an EMBL/GenBank/DDBJ whole genome shotgun (WGS) entry which is preliminary data.</text>
</comment>
<keyword evidence="2 6" id="KW-0812">Transmembrane</keyword>
<name>A0A1S1RL02_9ACTN</name>
<feature type="region of interest" description="Disordered" evidence="5">
    <location>
        <begin position="1"/>
        <end position="23"/>
    </location>
</feature>
<keyword evidence="4 6" id="KW-0472">Membrane</keyword>
<comment type="subcellular location">
    <subcellularLocation>
        <location evidence="1">Membrane</location>
        <topology evidence="1">Multi-pass membrane protein</topology>
    </subcellularLocation>
</comment>
<dbReference type="GO" id="GO:0140359">
    <property type="term" value="F:ABC-type transporter activity"/>
    <property type="evidence" value="ECO:0007669"/>
    <property type="project" value="InterPro"/>
</dbReference>
<evidence type="ECO:0000256" key="5">
    <source>
        <dbReference type="SAM" id="MobiDB-lite"/>
    </source>
</evidence>
<dbReference type="PANTHER" id="PTHR43027">
    <property type="entry name" value="DOXORUBICIN RESISTANCE ABC TRANSPORTER PERMEASE PROTEIN DRRC-RELATED"/>
    <property type="match status" value="1"/>
</dbReference>
<proteinExistence type="predicted"/>
<organism evidence="8 9">
    <name type="scientific">Parafrankia soli</name>
    <dbReference type="NCBI Taxonomy" id="2599596"/>
    <lineage>
        <taxon>Bacteria</taxon>
        <taxon>Bacillati</taxon>
        <taxon>Actinomycetota</taxon>
        <taxon>Actinomycetes</taxon>
        <taxon>Frankiales</taxon>
        <taxon>Frankiaceae</taxon>
        <taxon>Parafrankia</taxon>
    </lineage>
</organism>
<feature type="transmembrane region" description="Helical" evidence="6">
    <location>
        <begin position="154"/>
        <end position="173"/>
    </location>
</feature>
<evidence type="ECO:0000256" key="2">
    <source>
        <dbReference type="ARBA" id="ARBA00022692"/>
    </source>
</evidence>
<dbReference type="GO" id="GO:0016020">
    <property type="term" value="C:membrane"/>
    <property type="evidence" value="ECO:0007669"/>
    <property type="project" value="UniProtKB-SubCell"/>
</dbReference>
<dbReference type="InterPro" id="IPR013525">
    <property type="entry name" value="ABC2_TM"/>
</dbReference>
<dbReference type="InterPro" id="IPR052902">
    <property type="entry name" value="ABC-2_transporter"/>
</dbReference>
<dbReference type="EMBL" id="MAXA01000003">
    <property type="protein sequence ID" value="OHV46095.1"/>
    <property type="molecule type" value="Genomic_DNA"/>
</dbReference>
<dbReference type="PANTHER" id="PTHR43027:SF2">
    <property type="entry name" value="TRANSPORT PERMEASE PROTEIN"/>
    <property type="match status" value="1"/>
</dbReference>
<protein>
    <submittedName>
        <fullName evidence="8">ABC transporter</fullName>
    </submittedName>
</protein>
<feature type="transmembrane region" description="Helical" evidence="6">
    <location>
        <begin position="41"/>
        <end position="61"/>
    </location>
</feature>
<feature type="transmembrane region" description="Helical" evidence="6">
    <location>
        <begin position="73"/>
        <end position="98"/>
    </location>
</feature>
<evidence type="ECO:0000256" key="4">
    <source>
        <dbReference type="ARBA" id="ARBA00023136"/>
    </source>
</evidence>
<keyword evidence="3 6" id="KW-1133">Transmembrane helix</keyword>
<feature type="transmembrane region" description="Helical" evidence="6">
    <location>
        <begin position="218"/>
        <end position="237"/>
    </location>
</feature>
<dbReference type="Pfam" id="PF01061">
    <property type="entry name" value="ABC2_membrane"/>
    <property type="match status" value="1"/>
</dbReference>
<evidence type="ECO:0000256" key="3">
    <source>
        <dbReference type="ARBA" id="ARBA00022989"/>
    </source>
</evidence>